<dbReference type="InterPro" id="IPR017853">
    <property type="entry name" value="GH"/>
</dbReference>
<proteinExistence type="inferred from homology"/>
<evidence type="ECO:0000256" key="11">
    <source>
        <dbReference type="RuleBase" id="RU004453"/>
    </source>
</evidence>
<keyword evidence="7" id="KW-0119">Carbohydrate metabolism</keyword>
<evidence type="ECO:0000256" key="4">
    <source>
        <dbReference type="ARBA" id="ARBA00022525"/>
    </source>
</evidence>
<keyword evidence="4" id="KW-0964">Secreted</keyword>
<dbReference type="Proteomes" id="UP000077671">
    <property type="component" value="Unassembled WGS sequence"/>
</dbReference>
<evidence type="ECO:0000256" key="2">
    <source>
        <dbReference type="ARBA" id="ARBA00004613"/>
    </source>
</evidence>
<evidence type="ECO:0000259" key="12">
    <source>
        <dbReference type="PROSITE" id="PS51910"/>
    </source>
</evidence>
<dbReference type="PANTHER" id="PTHR11177:SF365">
    <property type="entry name" value="ENDOCHITINASE B"/>
    <property type="match status" value="1"/>
</dbReference>
<feature type="domain" description="GH18" evidence="12">
    <location>
        <begin position="2"/>
        <end position="363"/>
    </location>
</feature>
<reference evidence="14" key="2">
    <citation type="journal article" date="2019" name="IMA Fungus">
        <title>Genome sequencing and comparison of five Tilletia species to identify candidate genes for the detection of regulated species infecting wheat.</title>
        <authorList>
            <person name="Nguyen H.D.T."/>
            <person name="Sultana T."/>
            <person name="Kesanakurti P."/>
            <person name="Hambleton S."/>
        </authorList>
    </citation>
    <scope>NUCLEOTIDE SEQUENCE</scope>
    <source>
        <strain evidence="14">DAOMC 238032</strain>
    </source>
</reference>
<accession>A0A177V9D6</accession>
<dbReference type="Pfam" id="PF00704">
    <property type="entry name" value="Glyco_hydro_18"/>
    <property type="match status" value="1"/>
</dbReference>
<dbReference type="GO" id="GO:0008061">
    <property type="term" value="F:chitin binding"/>
    <property type="evidence" value="ECO:0007669"/>
    <property type="project" value="InterPro"/>
</dbReference>
<dbReference type="GO" id="GO:0005576">
    <property type="term" value="C:extracellular region"/>
    <property type="evidence" value="ECO:0007669"/>
    <property type="project" value="UniProtKB-SubCell"/>
</dbReference>
<dbReference type="SUPFAM" id="SSF51445">
    <property type="entry name" value="(Trans)glycosidases"/>
    <property type="match status" value="1"/>
</dbReference>
<evidence type="ECO:0000313" key="14">
    <source>
        <dbReference type="EMBL" id="KAE8265463.1"/>
    </source>
</evidence>
<keyword evidence="6" id="KW-0146">Chitin degradation</keyword>
<dbReference type="SUPFAM" id="SSF54556">
    <property type="entry name" value="Chitinase insertion domain"/>
    <property type="match status" value="1"/>
</dbReference>
<dbReference type="Proteomes" id="UP000836402">
    <property type="component" value="Unassembled WGS sequence"/>
</dbReference>
<keyword evidence="9" id="KW-0624">Polysaccharide degradation</keyword>
<dbReference type="EMBL" id="CAJHJG010003793">
    <property type="protein sequence ID" value="CAD6935614.1"/>
    <property type="molecule type" value="Genomic_DNA"/>
</dbReference>
<evidence type="ECO:0000256" key="9">
    <source>
        <dbReference type="ARBA" id="ARBA00023326"/>
    </source>
</evidence>
<organism evidence="14 15">
    <name type="scientific">Tilletia caries</name>
    <name type="common">wheat bunt fungus</name>
    <dbReference type="NCBI Taxonomy" id="13290"/>
    <lineage>
        <taxon>Eukaryota</taxon>
        <taxon>Fungi</taxon>
        <taxon>Dikarya</taxon>
        <taxon>Basidiomycota</taxon>
        <taxon>Ustilaginomycotina</taxon>
        <taxon>Exobasidiomycetes</taxon>
        <taxon>Tilletiales</taxon>
        <taxon>Tilletiaceae</taxon>
        <taxon>Tilletia</taxon>
    </lineage>
</organism>
<evidence type="ECO:0000256" key="3">
    <source>
        <dbReference type="ARBA" id="ARBA00012729"/>
    </source>
</evidence>
<dbReference type="EC" id="3.2.1.14" evidence="3"/>
<reference evidence="13" key="3">
    <citation type="submission" date="2020-10" db="EMBL/GenBank/DDBJ databases">
        <authorList>
            <person name="Sedaghatjoo S."/>
        </authorList>
    </citation>
    <scope>NUCLEOTIDE SEQUENCE</scope>
    <source>
        <strain evidence="13">AZH3</strain>
    </source>
</reference>
<comment type="caution">
    <text evidence="14">The sequence shown here is derived from an EMBL/GenBank/DDBJ whole genome shotgun (WGS) entry which is preliminary data.</text>
</comment>
<dbReference type="PANTHER" id="PTHR11177">
    <property type="entry name" value="CHITINASE"/>
    <property type="match status" value="1"/>
</dbReference>
<dbReference type="PROSITE" id="PS01095">
    <property type="entry name" value="GH18_1"/>
    <property type="match status" value="1"/>
</dbReference>
<evidence type="ECO:0000313" key="16">
    <source>
        <dbReference type="Proteomes" id="UP000836402"/>
    </source>
</evidence>
<sequence length="385" mass="42596">MAIHAAYFPNWAIYGRKYFPKDIDASNLSHILYAFADVRAETGEVFLTDKWSDEDIHYDGDSWNDPPGGLYGNFKQFQILKAQHRHLKLLLSIGGWTYSAHFAFASDPQKRTAFVQSAVRLLEDYGLDGLDLDWEYPKTGDEAIQLVELLRELRSALDAAEKMRSGGAKFWLTVAAPCGPQNVQVLDIKGMEPYLDAFMLMAYDYSGSWESIAGHQAKVRGPAPSSEDAVSRYVSAGVPPSKLVLGLPLYGRAFTNTNGPGQSFQGVGEGSFEQGVWDWKALPHTGAGGESLPVQEDMDLLASWTHDAQMQRMVSFDTARVLEGKMDWAASKGLGGAMWWELSGDRIGEESAIRTVARKLGTIDQTPNCLTYPESKFTNLRDGFA</sequence>
<dbReference type="GO" id="GO:0006032">
    <property type="term" value="P:chitin catabolic process"/>
    <property type="evidence" value="ECO:0007669"/>
    <property type="project" value="UniProtKB-KW"/>
</dbReference>
<evidence type="ECO:0000256" key="6">
    <source>
        <dbReference type="ARBA" id="ARBA00023024"/>
    </source>
</evidence>
<dbReference type="InterPro" id="IPR050314">
    <property type="entry name" value="Glycosyl_Hydrlase_18"/>
</dbReference>
<comment type="subcellular location">
    <subcellularLocation>
        <location evidence="2">Secreted</location>
    </subcellularLocation>
</comment>
<evidence type="ECO:0000256" key="7">
    <source>
        <dbReference type="ARBA" id="ARBA00023277"/>
    </source>
</evidence>
<evidence type="ECO:0000256" key="8">
    <source>
        <dbReference type="ARBA" id="ARBA00023295"/>
    </source>
</evidence>
<dbReference type="FunFam" id="3.20.20.80:FF:000075">
    <property type="entry name" value="Sporulation-specific chitinase"/>
    <property type="match status" value="1"/>
</dbReference>
<evidence type="ECO:0000256" key="1">
    <source>
        <dbReference type="ARBA" id="ARBA00000822"/>
    </source>
</evidence>
<evidence type="ECO:0000313" key="15">
    <source>
        <dbReference type="Proteomes" id="UP000077671"/>
    </source>
</evidence>
<reference evidence="14" key="1">
    <citation type="submission" date="2016-04" db="EMBL/GenBank/DDBJ databases">
        <authorList>
            <person name="Nguyen H.D."/>
            <person name="Kesanakurti P."/>
            <person name="Cullis J."/>
            <person name="Levesque C.A."/>
            <person name="Hambleton S."/>
        </authorList>
    </citation>
    <scope>NUCLEOTIDE SEQUENCE</scope>
    <source>
        <strain evidence="14">DAOMC 238032</strain>
    </source>
</reference>
<dbReference type="AlphaFoldDB" id="A0A177V9D6"/>
<dbReference type="EMBL" id="LWDD02000013">
    <property type="protein sequence ID" value="KAE8265463.1"/>
    <property type="molecule type" value="Genomic_DNA"/>
</dbReference>
<dbReference type="GO" id="GO:0008843">
    <property type="term" value="F:endochitinase activity"/>
    <property type="evidence" value="ECO:0007669"/>
    <property type="project" value="UniProtKB-EC"/>
</dbReference>
<name>A0A177V9D6_9BASI</name>
<comment type="catalytic activity">
    <reaction evidence="1">
        <text>Random endo-hydrolysis of N-acetyl-beta-D-glucosaminide (1-&gt;4)-beta-linkages in chitin and chitodextrins.</text>
        <dbReference type="EC" id="3.2.1.14"/>
    </reaction>
</comment>
<keyword evidence="8 10" id="KW-0326">Glycosidase</keyword>
<comment type="similarity">
    <text evidence="11">Belongs to the glycosyl hydrolase 18 family.</text>
</comment>
<dbReference type="InterPro" id="IPR001223">
    <property type="entry name" value="Glyco_hydro18_cat"/>
</dbReference>
<keyword evidence="16" id="KW-1185">Reference proteome</keyword>
<dbReference type="SMART" id="SM00636">
    <property type="entry name" value="Glyco_18"/>
    <property type="match status" value="1"/>
</dbReference>
<dbReference type="InterPro" id="IPR029070">
    <property type="entry name" value="Chitinase_insertion_sf"/>
</dbReference>
<evidence type="ECO:0000256" key="5">
    <source>
        <dbReference type="ARBA" id="ARBA00022801"/>
    </source>
</evidence>
<dbReference type="Gene3D" id="3.20.20.80">
    <property type="entry name" value="Glycosidases"/>
    <property type="match status" value="1"/>
</dbReference>
<evidence type="ECO:0000313" key="13">
    <source>
        <dbReference type="EMBL" id="CAD6935614.1"/>
    </source>
</evidence>
<dbReference type="Gene3D" id="3.10.50.10">
    <property type="match status" value="1"/>
</dbReference>
<dbReference type="CDD" id="cd06548">
    <property type="entry name" value="GH18_chitinase"/>
    <property type="match status" value="1"/>
</dbReference>
<gene>
    <name evidence="14" type="ORF">A4X03_0g246</name>
    <name evidence="13" type="ORF">JKIAZH3_G9509</name>
</gene>
<keyword evidence="5 10" id="KW-0378">Hydrolase</keyword>
<dbReference type="InterPro" id="IPR011583">
    <property type="entry name" value="Chitinase_II/V-like_cat"/>
</dbReference>
<protein>
    <recommendedName>
        <fullName evidence="3">chitinase</fullName>
        <ecNumber evidence="3">3.2.1.14</ecNumber>
    </recommendedName>
</protein>
<evidence type="ECO:0000256" key="10">
    <source>
        <dbReference type="RuleBase" id="RU000489"/>
    </source>
</evidence>
<dbReference type="PROSITE" id="PS51910">
    <property type="entry name" value="GH18_2"/>
    <property type="match status" value="1"/>
</dbReference>
<dbReference type="GO" id="GO:0000272">
    <property type="term" value="P:polysaccharide catabolic process"/>
    <property type="evidence" value="ECO:0007669"/>
    <property type="project" value="UniProtKB-KW"/>
</dbReference>
<dbReference type="InterPro" id="IPR001579">
    <property type="entry name" value="Glyco_hydro_18_chit_AS"/>
</dbReference>